<protein>
    <recommendedName>
        <fullName evidence="4">Lectin-like protein BA14k</fullName>
    </recommendedName>
</protein>
<dbReference type="OrthoDB" id="8265267at2"/>
<proteinExistence type="predicted"/>
<reference evidence="2 3" key="1">
    <citation type="submission" date="2018-06" db="EMBL/GenBank/DDBJ databases">
        <title>Draft Whole-Genome Sequence of the purple photosynthetic bacterium Rhodospeudomonas palustris XCP.</title>
        <authorList>
            <person name="Rayyan A."/>
            <person name="Meyer T.E."/>
            <person name="Kyndt J.A."/>
        </authorList>
    </citation>
    <scope>NUCLEOTIDE SEQUENCE [LARGE SCALE GENOMIC DNA]</scope>
    <source>
        <strain evidence="2 3">XCP</strain>
    </source>
</reference>
<feature type="chain" id="PRO_5016286947" description="Lectin-like protein BA14k" evidence="1">
    <location>
        <begin position="25"/>
        <end position="129"/>
    </location>
</feature>
<accession>A0A323UN52</accession>
<name>A0A323UN52_RHOPL</name>
<gene>
    <name evidence="2" type="ORF">DNX69_01310</name>
</gene>
<organism evidence="2 3">
    <name type="scientific">Rhodopseudomonas palustris</name>
    <dbReference type="NCBI Taxonomy" id="1076"/>
    <lineage>
        <taxon>Bacteria</taxon>
        <taxon>Pseudomonadati</taxon>
        <taxon>Pseudomonadota</taxon>
        <taxon>Alphaproteobacteria</taxon>
        <taxon>Hyphomicrobiales</taxon>
        <taxon>Nitrobacteraceae</taxon>
        <taxon>Rhodopseudomonas</taxon>
    </lineage>
</organism>
<evidence type="ECO:0008006" key="4">
    <source>
        <dbReference type="Google" id="ProtNLM"/>
    </source>
</evidence>
<dbReference type="EMBL" id="QKQS01000003">
    <property type="protein sequence ID" value="PZA13727.1"/>
    <property type="molecule type" value="Genomic_DNA"/>
</dbReference>
<evidence type="ECO:0000256" key="1">
    <source>
        <dbReference type="SAM" id="SignalP"/>
    </source>
</evidence>
<dbReference type="Proteomes" id="UP000248134">
    <property type="component" value="Unassembled WGS sequence"/>
</dbReference>
<sequence>MFKSTTFAAAVFAGAVALTTAASAQQPMQHRGQSYGTEMQRHQAYQNRGYHDRWSQNRNWRDSNAFWPGQVAAGVVGGAIGAAGAIATAPFQAGYQGDYDMRSYAARNGFVCLPGTTFRGEDGRMHLCQ</sequence>
<comment type="caution">
    <text evidence="2">The sequence shown here is derived from an EMBL/GenBank/DDBJ whole genome shotgun (WGS) entry which is preliminary data.</text>
</comment>
<feature type="signal peptide" evidence="1">
    <location>
        <begin position="1"/>
        <end position="24"/>
    </location>
</feature>
<dbReference type="RefSeq" id="WP_110784204.1">
    <property type="nucleotide sequence ID" value="NZ_QKQS01000003.1"/>
</dbReference>
<evidence type="ECO:0000313" key="3">
    <source>
        <dbReference type="Proteomes" id="UP000248134"/>
    </source>
</evidence>
<evidence type="ECO:0000313" key="2">
    <source>
        <dbReference type="EMBL" id="PZA13727.1"/>
    </source>
</evidence>
<keyword evidence="1" id="KW-0732">Signal</keyword>
<dbReference type="AlphaFoldDB" id="A0A323UN52"/>